<comment type="caution">
    <text evidence="3">The sequence shown here is derived from an EMBL/GenBank/DDBJ whole genome shotgun (WGS) entry which is preliminary data.</text>
</comment>
<keyword evidence="2" id="KW-1133">Transmembrane helix</keyword>
<dbReference type="OrthoDB" id="525938at2759"/>
<keyword evidence="2" id="KW-0812">Transmembrane</keyword>
<reference evidence="3" key="1">
    <citation type="journal article" date="2020" name="bioRxiv">
        <title>Comparative genomics of Chlamydomonas.</title>
        <authorList>
            <person name="Craig R.J."/>
            <person name="Hasan A.R."/>
            <person name="Ness R.W."/>
            <person name="Keightley P.D."/>
        </authorList>
    </citation>
    <scope>NUCLEOTIDE SEQUENCE</scope>
    <source>
        <strain evidence="3">CCAP 11/173</strain>
    </source>
</reference>
<accession>A0A835WHH8</accession>
<sequence>MAKHVILGKEHEHHPKDGWQIFELDLVVVLVACHGIAFLFFAWLLYRTRRGVPGGRGGGGKWVPGSAGSSREPSRKGAAGFEWRTPREILAAQQKARLGKV</sequence>
<dbReference type="EMBL" id="JAEHOD010000023">
    <property type="protein sequence ID" value="KAG2447090.1"/>
    <property type="molecule type" value="Genomic_DNA"/>
</dbReference>
<keyword evidence="4" id="KW-1185">Reference proteome</keyword>
<dbReference type="Proteomes" id="UP000613740">
    <property type="component" value="Unassembled WGS sequence"/>
</dbReference>
<evidence type="ECO:0000313" key="4">
    <source>
        <dbReference type="Proteomes" id="UP000613740"/>
    </source>
</evidence>
<name>A0A835WHH8_9CHLO</name>
<evidence type="ECO:0000256" key="2">
    <source>
        <dbReference type="SAM" id="Phobius"/>
    </source>
</evidence>
<keyword evidence="2" id="KW-0472">Membrane</keyword>
<feature type="transmembrane region" description="Helical" evidence="2">
    <location>
        <begin position="26"/>
        <end position="46"/>
    </location>
</feature>
<proteinExistence type="predicted"/>
<organism evidence="3 4">
    <name type="scientific">Chlamydomonas schloesseri</name>
    <dbReference type="NCBI Taxonomy" id="2026947"/>
    <lineage>
        <taxon>Eukaryota</taxon>
        <taxon>Viridiplantae</taxon>
        <taxon>Chlorophyta</taxon>
        <taxon>core chlorophytes</taxon>
        <taxon>Chlorophyceae</taxon>
        <taxon>CS clade</taxon>
        <taxon>Chlamydomonadales</taxon>
        <taxon>Chlamydomonadaceae</taxon>
        <taxon>Chlamydomonas</taxon>
    </lineage>
</organism>
<evidence type="ECO:0000313" key="3">
    <source>
        <dbReference type="EMBL" id="KAG2447090.1"/>
    </source>
</evidence>
<dbReference type="AlphaFoldDB" id="A0A835WHH8"/>
<gene>
    <name evidence="3" type="ORF">HYH02_007839</name>
</gene>
<evidence type="ECO:0000256" key="1">
    <source>
        <dbReference type="SAM" id="MobiDB-lite"/>
    </source>
</evidence>
<feature type="region of interest" description="Disordered" evidence="1">
    <location>
        <begin position="55"/>
        <end position="79"/>
    </location>
</feature>
<protein>
    <submittedName>
        <fullName evidence="3">Uncharacterized protein</fullName>
    </submittedName>
</protein>